<feature type="domain" description="Alginate lyase" evidence="5">
    <location>
        <begin position="85"/>
        <end position="330"/>
    </location>
</feature>
<dbReference type="GO" id="GO:0016829">
    <property type="term" value="F:lyase activity"/>
    <property type="evidence" value="ECO:0007669"/>
    <property type="project" value="UniProtKB-KW"/>
</dbReference>
<dbReference type="Gene3D" id="1.50.10.100">
    <property type="entry name" value="Chondroitin AC/alginate lyase"/>
    <property type="match status" value="1"/>
</dbReference>
<reference evidence="6 7" key="1">
    <citation type="journal article" date="2013" name="Mar. Genomics">
        <title>Expression of sulfatases in Rhodopirellula baltica and the diversity of sulfatases in the genus Rhodopirellula.</title>
        <authorList>
            <person name="Wegner C.E."/>
            <person name="Richter-Heitmann T."/>
            <person name="Klindworth A."/>
            <person name="Klockow C."/>
            <person name="Richter M."/>
            <person name="Achstetter T."/>
            <person name="Glockner F.O."/>
            <person name="Harder J."/>
        </authorList>
    </citation>
    <scope>NUCLEOTIDE SEQUENCE [LARGE SCALE GENOMIC DNA]</scope>
    <source>
        <strain evidence="6 7">SM41</strain>
    </source>
</reference>
<evidence type="ECO:0000256" key="2">
    <source>
        <dbReference type="ARBA" id="ARBA00023239"/>
    </source>
</evidence>
<dbReference type="OrthoDB" id="222550at2"/>
<keyword evidence="7" id="KW-1185">Reference proteome</keyword>
<proteinExistence type="predicted"/>
<evidence type="ECO:0000256" key="1">
    <source>
        <dbReference type="ARBA" id="ARBA00022729"/>
    </source>
</evidence>
<dbReference type="SUPFAM" id="SSF48230">
    <property type="entry name" value="Chondroitin AC/alginate lyase"/>
    <property type="match status" value="1"/>
</dbReference>
<gene>
    <name evidence="6" type="ORF">RSSM_01871</name>
</gene>
<feature type="signal peptide" evidence="4">
    <location>
        <begin position="1"/>
        <end position="19"/>
    </location>
</feature>
<dbReference type="EMBL" id="ANOH01000132">
    <property type="protein sequence ID" value="EMI56689.1"/>
    <property type="molecule type" value="Genomic_DNA"/>
</dbReference>
<name>M5U5Z8_9BACT</name>
<dbReference type="Pfam" id="PF05426">
    <property type="entry name" value="Alginate_lyase"/>
    <property type="match status" value="1"/>
</dbReference>
<evidence type="ECO:0000259" key="5">
    <source>
        <dbReference type="Pfam" id="PF05426"/>
    </source>
</evidence>
<organism evidence="6 7">
    <name type="scientific">Rhodopirellula sallentina SM41</name>
    <dbReference type="NCBI Taxonomy" id="1263870"/>
    <lineage>
        <taxon>Bacteria</taxon>
        <taxon>Pseudomonadati</taxon>
        <taxon>Planctomycetota</taxon>
        <taxon>Planctomycetia</taxon>
        <taxon>Pirellulales</taxon>
        <taxon>Pirellulaceae</taxon>
        <taxon>Rhodopirellula</taxon>
    </lineage>
</organism>
<dbReference type="GO" id="GO:0042597">
    <property type="term" value="C:periplasmic space"/>
    <property type="evidence" value="ECO:0007669"/>
    <property type="project" value="InterPro"/>
</dbReference>
<keyword evidence="2" id="KW-0456">Lyase</keyword>
<feature type="chain" id="PRO_5004072926" evidence="4">
    <location>
        <begin position="20"/>
        <end position="410"/>
    </location>
</feature>
<feature type="region of interest" description="Disordered" evidence="3">
    <location>
        <begin position="65"/>
        <end position="124"/>
    </location>
</feature>
<sequence length="410" mass="46380">MKLCLIFLLVLSSVGSVLAGDASSSAQESKSFVHPGLLHSNADLEFIRQKLHAGEEPWVTAWNELRSPQSSRSRSRNNRNRRLESRSNPDSNRERRRRRPVTVSSLDHIPQPRENVVRGPSNNPNIGSSEFSTDSTAAYSHALQWCLTGKTTHAQKSIEIINAWSGTLESVSGHDARLLVGMAGMGFCNAAELLKYSHAGWREKDQKQFEHMLREVFYPVIEDFYPSANGNWDASMIQTMMAMGVYLDDHAMFDRAVNYYLKGEGNGAIGNYINEFGECQESGRDQAHTQMGLGFLANACEIAWKQGVDLYGAADNRLAIGFEYTAKFNLGNEVRYEPYTSFERRYHYPKISNDSRGRFAPIYERVVHHYHERVGLDMPFSRQVTESQRPEGFSTTYIPWGTLTSYGPPR</sequence>
<comment type="caution">
    <text evidence="6">The sequence shown here is derived from an EMBL/GenBank/DDBJ whole genome shotgun (WGS) entry which is preliminary data.</text>
</comment>
<dbReference type="AlphaFoldDB" id="M5U5Z8"/>
<evidence type="ECO:0000256" key="4">
    <source>
        <dbReference type="SAM" id="SignalP"/>
    </source>
</evidence>
<dbReference type="PATRIC" id="fig|1263870.3.peg.1999"/>
<evidence type="ECO:0000313" key="7">
    <source>
        <dbReference type="Proteomes" id="UP000011885"/>
    </source>
</evidence>
<accession>M5U5Z8</accession>
<keyword evidence="1 4" id="KW-0732">Signal</keyword>
<dbReference type="InterPro" id="IPR008929">
    <property type="entry name" value="Chondroitin_lyas"/>
</dbReference>
<dbReference type="InterPro" id="IPR008397">
    <property type="entry name" value="Alginate_lyase_dom"/>
</dbReference>
<feature type="compositionally biased region" description="Basic and acidic residues" evidence="3">
    <location>
        <begin position="81"/>
        <end position="93"/>
    </location>
</feature>
<evidence type="ECO:0000313" key="6">
    <source>
        <dbReference type="EMBL" id="EMI56689.1"/>
    </source>
</evidence>
<protein>
    <submittedName>
        <fullName evidence="6">Putative secreted protein</fullName>
    </submittedName>
</protein>
<dbReference type="Proteomes" id="UP000011885">
    <property type="component" value="Unassembled WGS sequence"/>
</dbReference>
<evidence type="ECO:0000256" key="3">
    <source>
        <dbReference type="SAM" id="MobiDB-lite"/>
    </source>
</evidence>